<keyword evidence="7" id="KW-1185">Reference proteome</keyword>
<keyword evidence="4" id="KW-0804">Transcription</keyword>
<dbReference type="InterPro" id="IPR058163">
    <property type="entry name" value="LysR-type_TF_proteobact-type"/>
</dbReference>
<accession>A0A1N7S071</accession>
<reference evidence="6" key="1">
    <citation type="submission" date="2016-12" db="EMBL/GenBank/DDBJ databases">
        <authorList>
            <person name="Moulin L."/>
        </authorList>
    </citation>
    <scope>NUCLEOTIDE SEQUENCE [LARGE SCALE GENOMIC DNA]</scope>
    <source>
        <strain evidence="6">STM 7183</strain>
    </source>
</reference>
<dbReference type="CDD" id="cd08432">
    <property type="entry name" value="PBP2_GcdR_TrpI_HvrB_AmpR_like"/>
    <property type="match status" value="1"/>
</dbReference>
<evidence type="ECO:0000256" key="1">
    <source>
        <dbReference type="ARBA" id="ARBA00009437"/>
    </source>
</evidence>
<dbReference type="InterPro" id="IPR000847">
    <property type="entry name" value="LysR_HTH_N"/>
</dbReference>
<evidence type="ECO:0000256" key="3">
    <source>
        <dbReference type="ARBA" id="ARBA00023125"/>
    </source>
</evidence>
<organism evidence="6 7">
    <name type="scientific">Paraburkholderia piptadeniae</name>
    <dbReference type="NCBI Taxonomy" id="1701573"/>
    <lineage>
        <taxon>Bacteria</taxon>
        <taxon>Pseudomonadati</taxon>
        <taxon>Pseudomonadota</taxon>
        <taxon>Betaproteobacteria</taxon>
        <taxon>Burkholderiales</taxon>
        <taxon>Burkholderiaceae</taxon>
        <taxon>Paraburkholderia</taxon>
    </lineage>
</organism>
<dbReference type="Proteomes" id="UP000195569">
    <property type="component" value="Unassembled WGS sequence"/>
</dbReference>
<keyword evidence="2" id="KW-0805">Transcription regulation</keyword>
<dbReference type="AlphaFoldDB" id="A0A1N7S071"/>
<gene>
    <name evidence="6" type="ORF">BN2476_250059</name>
</gene>
<comment type="similarity">
    <text evidence="1">Belongs to the LysR transcriptional regulatory family.</text>
</comment>
<proteinExistence type="inferred from homology"/>
<name>A0A1N7S071_9BURK</name>
<dbReference type="RefSeq" id="WP_087734629.1">
    <property type="nucleotide sequence ID" value="NZ_CYGY02000025.1"/>
</dbReference>
<dbReference type="PANTHER" id="PTHR30537:SF26">
    <property type="entry name" value="GLYCINE CLEAVAGE SYSTEM TRANSCRIPTIONAL ACTIVATOR"/>
    <property type="match status" value="1"/>
</dbReference>
<dbReference type="Gene3D" id="3.40.190.10">
    <property type="entry name" value="Periplasmic binding protein-like II"/>
    <property type="match status" value="2"/>
</dbReference>
<evidence type="ECO:0000313" key="6">
    <source>
        <dbReference type="EMBL" id="SIT40765.1"/>
    </source>
</evidence>
<dbReference type="SUPFAM" id="SSF53850">
    <property type="entry name" value="Periplasmic binding protein-like II"/>
    <property type="match status" value="1"/>
</dbReference>
<evidence type="ECO:0000256" key="4">
    <source>
        <dbReference type="ARBA" id="ARBA00023163"/>
    </source>
</evidence>
<dbReference type="SUPFAM" id="SSF46785">
    <property type="entry name" value="Winged helix' DNA-binding domain"/>
    <property type="match status" value="1"/>
</dbReference>
<protein>
    <submittedName>
        <fullName evidence="6">Transcriptional regulator</fullName>
    </submittedName>
</protein>
<dbReference type="PANTHER" id="PTHR30537">
    <property type="entry name" value="HTH-TYPE TRANSCRIPTIONAL REGULATOR"/>
    <property type="match status" value="1"/>
</dbReference>
<dbReference type="InterPro" id="IPR005119">
    <property type="entry name" value="LysR_subst-bd"/>
</dbReference>
<evidence type="ECO:0000259" key="5">
    <source>
        <dbReference type="PROSITE" id="PS50931"/>
    </source>
</evidence>
<dbReference type="GO" id="GO:0003700">
    <property type="term" value="F:DNA-binding transcription factor activity"/>
    <property type="evidence" value="ECO:0007669"/>
    <property type="project" value="InterPro"/>
</dbReference>
<dbReference type="PRINTS" id="PR00039">
    <property type="entry name" value="HTHLYSR"/>
</dbReference>
<comment type="caution">
    <text evidence="6">The sequence shown here is derived from an EMBL/GenBank/DDBJ whole genome shotgun (WGS) entry which is preliminary data.</text>
</comment>
<dbReference type="Pfam" id="PF03466">
    <property type="entry name" value="LysR_substrate"/>
    <property type="match status" value="1"/>
</dbReference>
<dbReference type="Gene3D" id="1.10.10.10">
    <property type="entry name" value="Winged helix-like DNA-binding domain superfamily/Winged helix DNA-binding domain"/>
    <property type="match status" value="1"/>
</dbReference>
<dbReference type="InterPro" id="IPR036388">
    <property type="entry name" value="WH-like_DNA-bd_sf"/>
</dbReference>
<keyword evidence="3" id="KW-0238">DNA-binding</keyword>
<dbReference type="PROSITE" id="PS50931">
    <property type="entry name" value="HTH_LYSR"/>
    <property type="match status" value="1"/>
</dbReference>
<dbReference type="InterPro" id="IPR036390">
    <property type="entry name" value="WH_DNA-bd_sf"/>
</dbReference>
<dbReference type="GO" id="GO:0043565">
    <property type="term" value="F:sequence-specific DNA binding"/>
    <property type="evidence" value="ECO:0007669"/>
    <property type="project" value="TreeGrafter"/>
</dbReference>
<evidence type="ECO:0000256" key="2">
    <source>
        <dbReference type="ARBA" id="ARBA00023015"/>
    </source>
</evidence>
<feature type="domain" description="HTH lysR-type" evidence="5">
    <location>
        <begin position="5"/>
        <end position="62"/>
    </location>
</feature>
<dbReference type="Pfam" id="PF00126">
    <property type="entry name" value="HTH_1"/>
    <property type="match status" value="1"/>
</dbReference>
<evidence type="ECO:0000313" key="7">
    <source>
        <dbReference type="Proteomes" id="UP000195569"/>
    </source>
</evidence>
<dbReference type="EMBL" id="CYGY02000025">
    <property type="protein sequence ID" value="SIT40765.1"/>
    <property type="molecule type" value="Genomic_DNA"/>
</dbReference>
<dbReference type="GO" id="GO:0006351">
    <property type="term" value="P:DNA-templated transcription"/>
    <property type="evidence" value="ECO:0007669"/>
    <property type="project" value="TreeGrafter"/>
</dbReference>
<sequence>MSRPLPLTALKTFEVAARLLSFKRAAQELNVTPTAVSHQIQNLEETLGTKLFRRLPGGLELTSAGEVALPCLQEGFGKLKEAIDLIGNVSNGDVLTVLAPPSFAMRWLMPRLHRFAIHYPGIDIRVSTRTREFAYRSLGGVRPVPTDSLQAWCDELDVVVAFGSGNYPGFAVTQLFPLTITALCSPRLLDTTLPLALETLGQHQLLHDDRGIMYDQQSYWDTWLQAQQVNDIDTTSGPHFSHSILALEAAVDGLGITVSTPALARESLQNGKLVKPFPFEMPLSSSYYLVSNENMARREAVMAFRDWALAEAGAEREEHARALERV</sequence>